<keyword evidence="1" id="KW-0677">Repeat</keyword>
<accession>A0A443P0Q3</accession>
<dbReference type="InterPro" id="IPR032675">
    <property type="entry name" value="LRR_dom_sf"/>
</dbReference>
<feature type="domain" description="Disease resistance N-terminal" evidence="5">
    <location>
        <begin position="86"/>
        <end position="165"/>
    </location>
</feature>
<feature type="domain" description="Disease resistance R13L4/SHOC-2-like LRR" evidence="7">
    <location>
        <begin position="608"/>
        <end position="893"/>
    </location>
</feature>
<dbReference type="GO" id="GO:0043531">
    <property type="term" value="F:ADP binding"/>
    <property type="evidence" value="ECO:0007669"/>
    <property type="project" value="InterPro"/>
</dbReference>
<dbReference type="Gene3D" id="3.80.10.10">
    <property type="entry name" value="Ribonuclease Inhibitor"/>
    <property type="match status" value="1"/>
</dbReference>
<evidence type="ECO:0000259" key="5">
    <source>
        <dbReference type="Pfam" id="PF18052"/>
    </source>
</evidence>
<dbReference type="SUPFAM" id="SSF52540">
    <property type="entry name" value="P-loop containing nucleoside triphosphate hydrolases"/>
    <property type="match status" value="1"/>
</dbReference>
<dbReference type="Gene3D" id="1.10.8.430">
    <property type="entry name" value="Helical domain of apoptotic protease-activating factors"/>
    <property type="match status" value="1"/>
</dbReference>
<dbReference type="FunFam" id="1.10.10.10:FF:000322">
    <property type="entry name" value="Probable disease resistance protein At1g63360"/>
    <property type="match status" value="1"/>
</dbReference>
<keyword evidence="9" id="KW-1185">Reference proteome</keyword>
<evidence type="ECO:0000259" key="6">
    <source>
        <dbReference type="Pfam" id="PF23559"/>
    </source>
</evidence>
<evidence type="ECO:0000313" key="9">
    <source>
        <dbReference type="Proteomes" id="UP000283530"/>
    </source>
</evidence>
<dbReference type="InterPro" id="IPR042197">
    <property type="entry name" value="Apaf_helical"/>
</dbReference>
<dbReference type="PRINTS" id="PR00364">
    <property type="entry name" value="DISEASERSIST"/>
</dbReference>
<feature type="domain" description="NB-ARC" evidence="4">
    <location>
        <begin position="236"/>
        <end position="406"/>
    </location>
</feature>
<dbReference type="SUPFAM" id="SSF52058">
    <property type="entry name" value="L domain-like"/>
    <property type="match status" value="1"/>
</dbReference>
<dbReference type="GO" id="GO:0098542">
    <property type="term" value="P:defense response to other organism"/>
    <property type="evidence" value="ECO:0007669"/>
    <property type="project" value="TreeGrafter"/>
</dbReference>
<dbReference type="PANTHER" id="PTHR23155:SF1238">
    <property type="entry name" value="TOMV SUSCEPTIBLE PROTEIN TM-2"/>
    <property type="match status" value="1"/>
</dbReference>
<dbReference type="InterPro" id="IPR044974">
    <property type="entry name" value="Disease_R_plants"/>
</dbReference>
<name>A0A443P0Q3_9MAGN</name>
<evidence type="ECO:0000256" key="1">
    <source>
        <dbReference type="ARBA" id="ARBA00022737"/>
    </source>
</evidence>
<evidence type="ECO:0000256" key="2">
    <source>
        <dbReference type="ARBA" id="ARBA00022741"/>
    </source>
</evidence>
<dbReference type="FunFam" id="3.40.50.300:FF:001091">
    <property type="entry name" value="Probable disease resistance protein At1g61300"/>
    <property type="match status" value="1"/>
</dbReference>
<dbReference type="Gene3D" id="1.10.10.10">
    <property type="entry name" value="Winged helix-like DNA-binding domain superfamily/Winged helix DNA-binding domain"/>
    <property type="match status" value="1"/>
</dbReference>
<keyword evidence="3" id="KW-0611">Plant defense</keyword>
<dbReference type="EMBL" id="QPKB01000005">
    <property type="protein sequence ID" value="RWR84286.1"/>
    <property type="molecule type" value="Genomic_DNA"/>
</dbReference>
<organism evidence="8 9">
    <name type="scientific">Cinnamomum micranthum f. kanehirae</name>
    <dbReference type="NCBI Taxonomy" id="337451"/>
    <lineage>
        <taxon>Eukaryota</taxon>
        <taxon>Viridiplantae</taxon>
        <taxon>Streptophyta</taxon>
        <taxon>Embryophyta</taxon>
        <taxon>Tracheophyta</taxon>
        <taxon>Spermatophyta</taxon>
        <taxon>Magnoliopsida</taxon>
        <taxon>Magnoliidae</taxon>
        <taxon>Laurales</taxon>
        <taxon>Lauraceae</taxon>
        <taxon>Cinnamomum</taxon>
    </lineage>
</organism>
<feature type="domain" description="Disease resistance protein winged helix" evidence="6">
    <location>
        <begin position="494"/>
        <end position="563"/>
    </location>
</feature>
<reference evidence="8 9" key="1">
    <citation type="journal article" date="2019" name="Nat. Plants">
        <title>Stout camphor tree genome fills gaps in understanding of flowering plant genome evolution.</title>
        <authorList>
            <person name="Chaw S.M."/>
            <person name="Liu Y.C."/>
            <person name="Wu Y.W."/>
            <person name="Wang H.Y."/>
            <person name="Lin C.I."/>
            <person name="Wu C.S."/>
            <person name="Ke H.M."/>
            <person name="Chang L.Y."/>
            <person name="Hsu C.Y."/>
            <person name="Yang H.T."/>
            <person name="Sudianto E."/>
            <person name="Hsu M.H."/>
            <person name="Wu K.P."/>
            <person name="Wang L.N."/>
            <person name="Leebens-Mack J.H."/>
            <person name="Tsai I.J."/>
        </authorList>
    </citation>
    <scope>NUCLEOTIDE SEQUENCE [LARGE SCALE GENOMIC DNA]</scope>
    <source>
        <strain evidence="9">cv. Chaw 1501</strain>
        <tissue evidence="8">Young leaves</tissue>
    </source>
</reference>
<dbReference type="Pfam" id="PF18052">
    <property type="entry name" value="Rx_N"/>
    <property type="match status" value="1"/>
</dbReference>
<evidence type="ECO:0000259" key="4">
    <source>
        <dbReference type="Pfam" id="PF00931"/>
    </source>
</evidence>
<dbReference type="AlphaFoldDB" id="A0A443P0Q3"/>
<dbReference type="InterPro" id="IPR038005">
    <property type="entry name" value="RX-like_CC"/>
</dbReference>
<sequence length="914" mass="104422">MAGVATYLLLRPVAPVRPVSAFKTHMRILSPLPKSTWRFRVSTQSPCENPLFAQKTQVSDRVCRPQANIQGIIDFLKSGAEAVIPQIIGKVVDFIANEGKHLFEVHDDLRWIKEELECMQCFLEDADSKQNTDARVGILVAEMRDVSYEVEDVIDSFIVSQRRRPELTEIVDTHHEVAKQIGPIKQKIGRISQKRETYGLRDINEGRQEASSSTTTLQERRQFFALLEDSEVVGLQEEIETVRKQLIYEEPRRRVISIVGMGGLGKTTLAKKVYHAVKDDFECHAFICLSQQYEIRDILMRIINCVMELSFEVIEKLSVEDLGKKLRDHLKEKRYLVVIDDVWSMEAWDTLKHVLPDGMKRSRVMLTTRTREVALHADPSSHPHEIRVLDDEKGWELFLKTVFPGENPSTACPLELQEIGKNILKKCGGLPLAILVLGSLLSRKKKTLAAWSKVLESVYRHLTKSHERCMEILALSYWDLPPHLKPCFLYLGLLPEKYEIHSAKLIRLWIAEGFIKQRENEIIEDVAEDYLEELVDRSMIQAIRTRSNGPVVKCRIHDLLRDLSISKATQNNFFTIHNVEGTCSFSATKVRRLALHCSIHGYQPTVALRSILSFSNSHISHSKFNRAKLLRVVSQDDYSRSTPVKTPILPENEIKNFILLRYLELYSSNRLVPSIQGLDSLQTLVLKALYRSLPYAISGLKQLRHLEAYGGYDQVGNLQVKNLTNLQTLCIKAGSWIEDGFGELTNLRKLEIDATDGPYHESVSDSIHKLKSLRSLSFKSESYLPLFRPFKDHLHLYHMSLDGKIQKLPEFPPNLADLILAGSNIEQDAISMLENLPQLESLELWVDSYNSKKMVLSLGGFAQLETLGLYGLTLEDWIVKEGALRSVESVKIECMTYLKTGILPQRIRDRLKRI</sequence>
<dbReference type="OrthoDB" id="598235at2759"/>
<dbReference type="InterPro" id="IPR002182">
    <property type="entry name" value="NB-ARC"/>
</dbReference>
<dbReference type="InterPro" id="IPR036388">
    <property type="entry name" value="WH-like_DNA-bd_sf"/>
</dbReference>
<dbReference type="InterPro" id="IPR058922">
    <property type="entry name" value="WHD_DRP"/>
</dbReference>
<dbReference type="CDD" id="cd14798">
    <property type="entry name" value="RX-CC_like"/>
    <property type="match status" value="1"/>
</dbReference>
<keyword evidence="2" id="KW-0547">Nucleotide-binding</keyword>
<proteinExistence type="predicted"/>
<evidence type="ECO:0000259" key="7">
    <source>
        <dbReference type="Pfam" id="PF23598"/>
    </source>
</evidence>
<evidence type="ECO:0000256" key="3">
    <source>
        <dbReference type="ARBA" id="ARBA00022821"/>
    </source>
</evidence>
<dbReference type="Pfam" id="PF00931">
    <property type="entry name" value="NB-ARC"/>
    <property type="match status" value="1"/>
</dbReference>
<dbReference type="PANTHER" id="PTHR23155">
    <property type="entry name" value="DISEASE RESISTANCE PROTEIN RP"/>
    <property type="match status" value="1"/>
</dbReference>
<dbReference type="STRING" id="337451.A0A443P0Q3"/>
<comment type="caution">
    <text evidence="8">The sequence shown here is derived from an EMBL/GenBank/DDBJ whole genome shotgun (WGS) entry which is preliminary data.</text>
</comment>
<protein>
    <submittedName>
        <fullName evidence="8">Disease resistance protein</fullName>
    </submittedName>
</protein>
<gene>
    <name evidence="8" type="ORF">CKAN_01308300</name>
</gene>
<dbReference type="InterPro" id="IPR027417">
    <property type="entry name" value="P-loop_NTPase"/>
</dbReference>
<dbReference type="Gene3D" id="3.40.50.300">
    <property type="entry name" value="P-loop containing nucleotide triphosphate hydrolases"/>
    <property type="match status" value="1"/>
</dbReference>
<dbReference type="Proteomes" id="UP000283530">
    <property type="component" value="Unassembled WGS sequence"/>
</dbReference>
<dbReference type="Gene3D" id="1.20.5.4130">
    <property type="match status" value="1"/>
</dbReference>
<dbReference type="InterPro" id="IPR041118">
    <property type="entry name" value="Rx_N"/>
</dbReference>
<dbReference type="Pfam" id="PF23598">
    <property type="entry name" value="LRR_14"/>
    <property type="match status" value="1"/>
</dbReference>
<dbReference type="Pfam" id="PF23559">
    <property type="entry name" value="WHD_DRP"/>
    <property type="match status" value="1"/>
</dbReference>
<evidence type="ECO:0000313" key="8">
    <source>
        <dbReference type="EMBL" id="RWR84286.1"/>
    </source>
</evidence>
<dbReference type="InterPro" id="IPR055414">
    <property type="entry name" value="LRR_R13L4/SHOC2-like"/>
</dbReference>